<dbReference type="eggNOG" id="KOG3071">
    <property type="taxonomic scope" value="Eukaryota"/>
</dbReference>
<dbReference type="AlphaFoldDB" id="R8BNL2"/>
<keyword evidence="5 12" id="KW-0812">Transmembrane</keyword>
<dbReference type="OrthoDB" id="434092at2759"/>
<feature type="transmembrane region" description="Helical" evidence="12">
    <location>
        <begin position="57"/>
        <end position="75"/>
    </location>
</feature>
<dbReference type="EMBL" id="KB933061">
    <property type="protein sequence ID" value="EOO00860.1"/>
    <property type="molecule type" value="Genomic_DNA"/>
</dbReference>
<evidence type="ECO:0000256" key="2">
    <source>
        <dbReference type="ARBA" id="ARBA00007263"/>
    </source>
</evidence>
<evidence type="ECO:0000313" key="14">
    <source>
        <dbReference type="Proteomes" id="UP000014074"/>
    </source>
</evidence>
<dbReference type="GO" id="GO:0034625">
    <property type="term" value="P:fatty acid elongation, monounsaturated fatty acid"/>
    <property type="evidence" value="ECO:0007669"/>
    <property type="project" value="TreeGrafter"/>
</dbReference>
<feature type="transmembrane region" description="Helical" evidence="12">
    <location>
        <begin position="261"/>
        <end position="285"/>
    </location>
</feature>
<protein>
    <recommendedName>
        <fullName evidence="12">Elongation of fatty acids protein</fullName>
        <ecNumber evidence="12">2.3.1.-</ecNumber>
    </recommendedName>
</protein>
<comment type="catalytic activity">
    <reaction evidence="12">
        <text>an acyl-CoA + malonyl-CoA + H(+) = a 3-oxoacyl-CoA + CO2 + CoA</text>
        <dbReference type="Rhea" id="RHEA:50252"/>
        <dbReference type="ChEBI" id="CHEBI:15378"/>
        <dbReference type="ChEBI" id="CHEBI:16526"/>
        <dbReference type="ChEBI" id="CHEBI:57287"/>
        <dbReference type="ChEBI" id="CHEBI:57384"/>
        <dbReference type="ChEBI" id="CHEBI:58342"/>
        <dbReference type="ChEBI" id="CHEBI:90726"/>
    </reaction>
    <physiologicalReaction direction="left-to-right" evidence="12">
        <dbReference type="Rhea" id="RHEA:50253"/>
    </physiologicalReaction>
</comment>
<sequence length="330" mass="37463">MSFNSSPPLLMQQQPSAVPSFKAWDAFDKAWMAVKGYHADQFKFVPGKTPFSTLEETVGMVVLYLLVIFGGREFMKNREPLKLNFLFKVHNFMLTALSGGLLVLFLEQLLPSLWRDGLYENICGADGWTKPLVTLYYLNYITKYIELIDTVFLMVKKKPLTFLHCYHHPATALLCYTQLIGSTSVSWVPITLNLTVHVVMYWYYFQSARGVKVWWKEWITRMQIAQFIIDLGFVYFASWDYFASAHAPWLPHVGRCAGEPYAAVCGCLILSSYLVLFIMFYIATYKKASARKAKKGQSVDKKDGVSAVKQSATKVASGTLAHSVTPMAEK</sequence>
<gene>
    <name evidence="13" type="ORF">UCRPA7_3775</name>
</gene>
<dbReference type="HOGENOM" id="CLU_048483_6_1_1"/>
<dbReference type="PANTHER" id="PTHR11157">
    <property type="entry name" value="FATTY ACID ACYL TRANSFERASE-RELATED"/>
    <property type="match status" value="1"/>
</dbReference>
<dbReference type="GO" id="GO:0005789">
    <property type="term" value="C:endoplasmic reticulum membrane"/>
    <property type="evidence" value="ECO:0007669"/>
    <property type="project" value="TreeGrafter"/>
</dbReference>
<evidence type="ECO:0000256" key="5">
    <source>
        <dbReference type="ARBA" id="ARBA00022692"/>
    </source>
</evidence>
<dbReference type="GO" id="GO:0009922">
    <property type="term" value="F:fatty acid elongase activity"/>
    <property type="evidence" value="ECO:0007669"/>
    <property type="project" value="UniProtKB-EC"/>
</dbReference>
<keyword evidence="14" id="KW-1185">Reference proteome</keyword>
<dbReference type="RefSeq" id="XP_007914560.1">
    <property type="nucleotide sequence ID" value="XM_007916369.1"/>
</dbReference>
<dbReference type="EC" id="2.3.1.-" evidence="12"/>
<evidence type="ECO:0000256" key="8">
    <source>
        <dbReference type="ARBA" id="ARBA00023098"/>
    </source>
</evidence>
<keyword evidence="9 12" id="KW-0472">Membrane</keyword>
<dbReference type="KEGG" id="tmn:UCRPA7_3775"/>
<organism evidence="13 14">
    <name type="scientific">Phaeoacremonium minimum (strain UCR-PA7)</name>
    <name type="common">Esca disease fungus</name>
    <name type="synonym">Togninia minima</name>
    <dbReference type="NCBI Taxonomy" id="1286976"/>
    <lineage>
        <taxon>Eukaryota</taxon>
        <taxon>Fungi</taxon>
        <taxon>Dikarya</taxon>
        <taxon>Ascomycota</taxon>
        <taxon>Pezizomycotina</taxon>
        <taxon>Sordariomycetes</taxon>
        <taxon>Sordariomycetidae</taxon>
        <taxon>Togniniales</taxon>
        <taxon>Togniniaceae</taxon>
        <taxon>Phaeoacremonium</taxon>
    </lineage>
</organism>
<accession>R8BNL2</accession>
<evidence type="ECO:0000256" key="11">
    <source>
        <dbReference type="ARBA" id="ARBA00047375"/>
    </source>
</evidence>
<evidence type="ECO:0000256" key="9">
    <source>
        <dbReference type="ARBA" id="ARBA00023136"/>
    </source>
</evidence>
<comment type="similarity">
    <text evidence="2 12">Belongs to the ELO family.</text>
</comment>
<proteinExistence type="inferred from homology"/>
<dbReference type="GeneID" id="19324156"/>
<dbReference type="PANTHER" id="PTHR11157:SF134">
    <property type="entry name" value="ELONGATION OF FATTY ACIDS PROTEIN 1-RELATED"/>
    <property type="match status" value="1"/>
</dbReference>
<dbReference type="GO" id="GO:0034626">
    <property type="term" value="P:fatty acid elongation, polyunsaturated fatty acid"/>
    <property type="evidence" value="ECO:0007669"/>
    <property type="project" value="TreeGrafter"/>
</dbReference>
<evidence type="ECO:0000313" key="13">
    <source>
        <dbReference type="EMBL" id="EOO00860.1"/>
    </source>
</evidence>
<dbReference type="InterPro" id="IPR002076">
    <property type="entry name" value="ELO_fam"/>
</dbReference>
<dbReference type="GO" id="GO:0030148">
    <property type="term" value="P:sphingolipid biosynthetic process"/>
    <property type="evidence" value="ECO:0007669"/>
    <property type="project" value="TreeGrafter"/>
</dbReference>
<evidence type="ECO:0000256" key="4">
    <source>
        <dbReference type="ARBA" id="ARBA00022679"/>
    </source>
</evidence>
<evidence type="ECO:0000256" key="1">
    <source>
        <dbReference type="ARBA" id="ARBA00004141"/>
    </source>
</evidence>
<evidence type="ECO:0000256" key="12">
    <source>
        <dbReference type="RuleBase" id="RU361115"/>
    </source>
</evidence>
<feature type="transmembrane region" description="Helical" evidence="12">
    <location>
        <begin position="186"/>
        <end position="204"/>
    </location>
</feature>
<feature type="transmembrane region" description="Helical" evidence="12">
    <location>
        <begin position="224"/>
        <end position="241"/>
    </location>
</feature>
<comment type="catalytic activity">
    <reaction evidence="11">
        <text>a very-long-chain acyl-CoA + malonyl-CoA + H(+) = a very-long-chain 3-oxoacyl-CoA + CO2 + CoA</text>
        <dbReference type="Rhea" id="RHEA:32727"/>
        <dbReference type="ChEBI" id="CHEBI:15378"/>
        <dbReference type="ChEBI" id="CHEBI:16526"/>
        <dbReference type="ChEBI" id="CHEBI:57287"/>
        <dbReference type="ChEBI" id="CHEBI:57384"/>
        <dbReference type="ChEBI" id="CHEBI:90725"/>
        <dbReference type="ChEBI" id="CHEBI:90736"/>
        <dbReference type="EC" id="2.3.1.199"/>
    </reaction>
</comment>
<dbReference type="Proteomes" id="UP000014074">
    <property type="component" value="Unassembled WGS sequence"/>
</dbReference>
<keyword evidence="3 12" id="KW-0444">Lipid biosynthesis</keyword>
<name>R8BNL2_PHAM7</name>
<evidence type="ECO:0000256" key="7">
    <source>
        <dbReference type="ARBA" id="ARBA00022989"/>
    </source>
</evidence>
<evidence type="ECO:0000256" key="10">
    <source>
        <dbReference type="ARBA" id="ARBA00023160"/>
    </source>
</evidence>
<comment type="subcellular location">
    <subcellularLocation>
        <location evidence="1">Membrane</location>
        <topology evidence="1">Multi-pass membrane protein</topology>
    </subcellularLocation>
</comment>
<reference evidence="14" key="1">
    <citation type="journal article" date="2013" name="Genome Announc.">
        <title>Draft genome sequence of the ascomycete Phaeoacremonium aleophilum strain UCR-PA7, a causal agent of the esca disease complex in grapevines.</title>
        <authorList>
            <person name="Blanco-Ulate B."/>
            <person name="Rolshausen P."/>
            <person name="Cantu D."/>
        </authorList>
    </citation>
    <scope>NUCLEOTIDE SEQUENCE [LARGE SCALE GENOMIC DNA]</scope>
    <source>
        <strain evidence="14">UCR-PA7</strain>
    </source>
</reference>
<dbReference type="GO" id="GO:0042761">
    <property type="term" value="P:very long-chain fatty acid biosynthetic process"/>
    <property type="evidence" value="ECO:0007669"/>
    <property type="project" value="TreeGrafter"/>
</dbReference>
<keyword evidence="6 12" id="KW-0276">Fatty acid metabolism</keyword>
<keyword evidence="8 12" id="KW-0443">Lipid metabolism</keyword>
<keyword evidence="7 12" id="KW-1133">Transmembrane helix</keyword>
<evidence type="ECO:0000256" key="6">
    <source>
        <dbReference type="ARBA" id="ARBA00022832"/>
    </source>
</evidence>
<dbReference type="Pfam" id="PF01151">
    <property type="entry name" value="ELO"/>
    <property type="match status" value="1"/>
</dbReference>
<keyword evidence="4 12" id="KW-0808">Transferase</keyword>
<feature type="transmembrane region" description="Helical" evidence="12">
    <location>
        <begin position="87"/>
        <end position="106"/>
    </location>
</feature>
<dbReference type="GO" id="GO:0019367">
    <property type="term" value="P:fatty acid elongation, saturated fatty acid"/>
    <property type="evidence" value="ECO:0007669"/>
    <property type="project" value="TreeGrafter"/>
</dbReference>
<keyword evidence="10 12" id="KW-0275">Fatty acid biosynthesis</keyword>
<evidence type="ECO:0000256" key="3">
    <source>
        <dbReference type="ARBA" id="ARBA00022516"/>
    </source>
</evidence>